<sequence>MAAPLIFVDVDGTLIPFKARHLQGVPAELGNPLLERLDPQDGPRLLALGGHLVWATTWMADANETLAPRLGLPPLPVVEWPDEDGDGRLHWKTVFLTRYAAGRPFVWLDDEITAADRRWVADHYPSPALLHRVEPSAGLTEADCTAVSRWIGALPD</sequence>
<evidence type="ECO:0008006" key="3">
    <source>
        <dbReference type="Google" id="ProtNLM"/>
    </source>
</evidence>
<accession>A0ABS1VDL6</accession>
<name>A0ABS1VDL6_9ACTN</name>
<proteinExistence type="predicted"/>
<evidence type="ECO:0000313" key="1">
    <source>
        <dbReference type="EMBL" id="MBL7252775.1"/>
    </source>
</evidence>
<dbReference type="Proteomes" id="UP000598996">
    <property type="component" value="Unassembled WGS sequence"/>
</dbReference>
<reference evidence="1 2" key="1">
    <citation type="submission" date="2021-01" db="EMBL/GenBank/DDBJ databases">
        <title>Actinoplanes sp. nov. LDG1-01 isolated from lichen.</title>
        <authorList>
            <person name="Saeng-In P."/>
            <person name="Phongsopitanun W."/>
            <person name="Kanchanasin P."/>
            <person name="Yuki M."/>
            <person name="Kudo T."/>
            <person name="Ohkuma M."/>
            <person name="Tanasupawat S."/>
        </authorList>
    </citation>
    <scope>NUCLEOTIDE SEQUENCE [LARGE SCALE GENOMIC DNA]</scope>
    <source>
        <strain evidence="1 2">LDG1-01</strain>
    </source>
</reference>
<dbReference type="RefSeq" id="WP_202989132.1">
    <property type="nucleotide sequence ID" value="NZ_JAENHO010000001.1"/>
</dbReference>
<dbReference type="EMBL" id="JAENHO010000001">
    <property type="protein sequence ID" value="MBL7252775.1"/>
    <property type="molecule type" value="Genomic_DNA"/>
</dbReference>
<dbReference type="Pfam" id="PF18143">
    <property type="entry name" value="HAD_SAK_2"/>
    <property type="match status" value="1"/>
</dbReference>
<protein>
    <recommendedName>
        <fullName evidence="3">Secreted protein</fullName>
    </recommendedName>
</protein>
<evidence type="ECO:0000313" key="2">
    <source>
        <dbReference type="Proteomes" id="UP000598996"/>
    </source>
</evidence>
<organism evidence="1 2">
    <name type="scientific">Paractinoplanes lichenicola</name>
    <dbReference type="NCBI Taxonomy" id="2802976"/>
    <lineage>
        <taxon>Bacteria</taxon>
        <taxon>Bacillati</taxon>
        <taxon>Actinomycetota</taxon>
        <taxon>Actinomycetes</taxon>
        <taxon>Micromonosporales</taxon>
        <taxon>Micromonosporaceae</taxon>
        <taxon>Paractinoplanes</taxon>
    </lineage>
</organism>
<gene>
    <name evidence="1" type="ORF">JKJ07_00450</name>
</gene>
<comment type="caution">
    <text evidence="1">The sequence shown here is derived from an EMBL/GenBank/DDBJ whole genome shotgun (WGS) entry which is preliminary data.</text>
</comment>
<keyword evidence="2" id="KW-1185">Reference proteome</keyword>